<reference evidence="1 2" key="1">
    <citation type="journal article" date="2022" name="Hortic Res">
        <title>A haplotype resolved chromosomal level avocado genome allows analysis of novel avocado genes.</title>
        <authorList>
            <person name="Nath O."/>
            <person name="Fletcher S.J."/>
            <person name="Hayward A."/>
            <person name="Shaw L.M."/>
            <person name="Masouleh A.K."/>
            <person name="Furtado A."/>
            <person name="Henry R.J."/>
            <person name="Mitter N."/>
        </authorList>
    </citation>
    <scope>NUCLEOTIDE SEQUENCE [LARGE SCALE GENOMIC DNA]</scope>
    <source>
        <strain evidence="2">cv. Hass</strain>
    </source>
</reference>
<keyword evidence="2" id="KW-1185">Reference proteome</keyword>
<name>A0ACC2M571_PERAE</name>
<accession>A0ACC2M571</accession>
<comment type="caution">
    <text evidence="1">The sequence shown here is derived from an EMBL/GenBank/DDBJ whole genome shotgun (WGS) entry which is preliminary data.</text>
</comment>
<protein>
    <submittedName>
        <fullName evidence="1">Uncharacterized protein</fullName>
    </submittedName>
</protein>
<gene>
    <name evidence="1" type="ORF">MRB53_017626</name>
</gene>
<organism evidence="1 2">
    <name type="scientific">Persea americana</name>
    <name type="common">Avocado</name>
    <dbReference type="NCBI Taxonomy" id="3435"/>
    <lineage>
        <taxon>Eukaryota</taxon>
        <taxon>Viridiplantae</taxon>
        <taxon>Streptophyta</taxon>
        <taxon>Embryophyta</taxon>
        <taxon>Tracheophyta</taxon>
        <taxon>Spermatophyta</taxon>
        <taxon>Magnoliopsida</taxon>
        <taxon>Magnoliidae</taxon>
        <taxon>Laurales</taxon>
        <taxon>Lauraceae</taxon>
        <taxon>Persea</taxon>
    </lineage>
</organism>
<evidence type="ECO:0000313" key="2">
    <source>
        <dbReference type="Proteomes" id="UP001234297"/>
    </source>
</evidence>
<dbReference type="EMBL" id="CM056813">
    <property type="protein sequence ID" value="KAJ8640932.1"/>
    <property type="molecule type" value="Genomic_DNA"/>
</dbReference>
<evidence type="ECO:0000313" key="1">
    <source>
        <dbReference type="EMBL" id="KAJ8640932.1"/>
    </source>
</evidence>
<dbReference type="Proteomes" id="UP001234297">
    <property type="component" value="Chromosome 5"/>
</dbReference>
<sequence>MQRTHTTRRRHTWGHMEDGGAHSQQLVGPTHTEDFTRQSKKYTSAGNRHLALPATVAVDLQPKRMPRGNDRPWRGSCPIEQHEGCQVRTTHLVCNSASHVASKRR</sequence>
<proteinExistence type="predicted"/>